<dbReference type="EC" id="2.7.13.3" evidence="2"/>
<dbReference type="SUPFAM" id="SSF55874">
    <property type="entry name" value="ATPase domain of HSP90 chaperone/DNA topoisomerase II/histidine kinase"/>
    <property type="match status" value="1"/>
</dbReference>
<keyword evidence="11" id="KW-0547">Nucleotide-binding</keyword>
<keyword evidence="9" id="KW-0808">Transferase</keyword>
<evidence type="ECO:0000256" key="5">
    <source>
        <dbReference type="ARBA" id="ARBA00022553"/>
    </source>
</evidence>
<keyword evidence="14" id="KW-0157">Chromophore</keyword>
<evidence type="ECO:0000259" key="18">
    <source>
        <dbReference type="PROSITE" id="PS50110"/>
    </source>
</evidence>
<dbReference type="InterPro" id="IPR011006">
    <property type="entry name" value="CheY-like_superfamily"/>
</dbReference>
<keyword evidence="7" id="KW-0285">Flavoprotein</keyword>
<keyword evidence="16" id="KW-0675">Receptor</keyword>
<keyword evidence="4" id="KW-0600">Photoreceptor protein</keyword>
<dbReference type="Pfam" id="PF07536">
    <property type="entry name" value="HWE_HK"/>
    <property type="match status" value="1"/>
</dbReference>
<accession>A0ABW5DHR2</accession>
<organism evidence="21 22">
    <name type="scientific">Chelativorans composti</name>
    <dbReference type="NCBI Taxonomy" id="768533"/>
    <lineage>
        <taxon>Bacteria</taxon>
        <taxon>Pseudomonadati</taxon>
        <taxon>Pseudomonadota</taxon>
        <taxon>Alphaproteobacteria</taxon>
        <taxon>Hyphomicrobiales</taxon>
        <taxon>Phyllobacteriaceae</taxon>
        <taxon>Chelativorans</taxon>
    </lineage>
</organism>
<evidence type="ECO:0000256" key="2">
    <source>
        <dbReference type="ARBA" id="ARBA00012438"/>
    </source>
</evidence>
<proteinExistence type="predicted"/>
<dbReference type="Proteomes" id="UP001597373">
    <property type="component" value="Unassembled WGS sequence"/>
</dbReference>
<evidence type="ECO:0000256" key="3">
    <source>
        <dbReference type="ARBA" id="ARBA00021740"/>
    </source>
</evidence>
<reference evidence="22" key="1">
    <citation type="journal article" date="2019" name="Int. J. Syst. Evol. Microbiol.">
        <title>The Global Catalogue of Microorganisms (GCM) 10K type strain sequencing project: providing services to taxonomists for standard genome sequencing and annotation.</title>
        <authorList>
            <consortium name="The Broad Institute Genomics Platform"/>
            <consortium name="The Broad Institute Genome Sequencing Center for Infectious Disease"/>
            <person name="Wu L."/>
            <person name="Ma J."/>
        </authorList>
    </citation>
    <scope>NUCLEOTIDE SEQUENCE [LARGE SCALE GENOMIC DNA]</scope>
    <source>
        <strain evidence="22">KCTC 23707</strain>
    </source>
</reference>
<evidence type="ECO:0000256" key="7">
    <source>
        <dbReference type="ARBA" id="ARBA00022630"/>
    </source>
</evidence>
<keyword evidence="6" id="KW-0716">Sensory transduction</keyword>
<keyword evidence="5 17" id="KW-0597">Phosphoprotein</keyword>
<feature type="domain" description="Response regulatory" evidence="18">
    <location>
        <begin position="617"/>
        <end position="727"/>
    </location>
</feature>
<dbReference type="SMART" id="SM00448">
    <property type="entry name" value="REC"/>
    <property type="match status" value="1"/>
</dbReference>
<keyword evidence="8" id="KW-0288">FMN</keyword>
<dbReference type="RefSeq" id="WP_345098598.1">
    <property type="nucleotide sequence ID" value="NZ_BAABGS010000018.1"/>
</dbReference>
<dbReference type="Pfam" id="PF13426">
    <property type="entry name" value="PAS_9"/>
    <property type="match status" value="1"/>
</dbReference>
<comment type="catalytic activity">
    <reaction evidence="1">
        <text>ATP + protein L-histidine = ADP + protein N-phospho-L-histidine.</text>
        <dbReference type="EC" id="2.7.13.3"/>
    </reaction>
</comment>
<dbReference type="PROSITE" id="PS50110">
    <property type="entry name" value="RESPONSE_REGULATORY"/>
    <property type="match status" value="1"/>
</dbReference>
<evidence type="ECO:0000256" key="6">
    <source>
        <dbReference type="ARBA" id="ARBA00022606"/>
    </source>
</evidence>
<feature type="domain" description="PAC" evidence="20">
    <location>
        <begin position="344"/>
        <end position="396"/>
    </location>
</feature>
<feature type="domain" description="PAS" evidence="19">
    <location>
        <begin position="143"/>
        <end position="180"/>
    </location>
</feature>
<keyword evidence="12" id="KW-0418">Kinase</keyword>
<gene>
    <name evidence="21" type="ORF">ACFSMZ_06715</name>
</gene>
<sequence>MPKQLKAAVTTVLGHDFPSLQALDLVPLPVLCCDTSGVIRYGNAAAARLFPSLAPGEPFADLVACENQHGPIPWSETPVARSIASGAAEREIPVRLAGRDGARFTALLTAEPLFDGQGLLAGVAAYIQPVPESSPAEDGALPPSTRLHALIDLLAAPAYAIDSDGRIVHCNRAAIDLCGFVPGPDTDRWSPFRNIYNAFGEPLSKDRGPTALILNGKPVSDHLREIIGESHDGCRVRVQPLVSVIRDRDGRAVGAVTILLEAKASHETELHTSRMSAIVNSSRDAIISKTLDGIVETWNAGATEIFGYLPSEMIGQSITRIIPPERLAEEENILRRLRNNERIDHFETERLTRDGRRIQISLTVSPIRDCLGRVVGASKIARDISERRRAEEIQRGLIKELNHRVKNTLATVQSLANQTARLASSPTEFSANLSRRIVALSQTHDLLSRNMWRGAELETIVRERVEADVPPGTGVQVSGPSVLLEPQLALHLSLVLQELSTNALVHGALSKPGGTLSVYWSIDGSDRDWPRVVLHWVEKGGPEVTEPVTTGLGTTLIRRSLVAHDGDVSLVYDPAGLQCQISLPLAGASQPLDLGSVTRAGDLSAPPGPPANENAPRVLVIEDEAAIAFDLVTTLEEMGCSVVGPAATAAQAQALVRAGQFDLALLDANLAGEPVEDIAAALQARSIPFAFLSGYGRSELPSGFDSIQLVRKPFTIDQVCQVVRHLARQTDASARRNS</sequence>
<keyword evidence="22" id="KW-1185">Reference proteome</keyword>
<evidence type="ECO:0000256" key="15">
    <source>
        <dbReference type="ARBA" id="ARBA00023026"/>
    </source>
</evidence>
<evidence type="ECO:0000259" key="19">
    <source>
        <dbReference type="PROSITE" id="PS50112"/>
    </source>
</evidence>
<dbReference type="SMART" id="SM00086">
    <property type="entry name" value="PAC"/>
    <property type="match status" value="2"/>
</dbReference>
<evidence type="ECO:0000313" key="22">
    <source>
        <dbReference type="Proteomes" id="UP001597373"/>
    </source>
</evidence>
<dbReference type="PROSITE" id="PS50112">
    <property type="entry name" value="PAS"/>
    <property type="match status" value="2"/>
</dbReference>
<dbReference type="InterPro" id="IPR011102">
    <property type="entry name" value="Sig_transdc_His_kinase_HWE"/>
</dbReference>
<dbReference type="InterPro" id="IPR000014">
    <property type="entry name" value="PAS"/>
</dbReference>
<dbReference type="PANTHER" id="PTHR41523:SF8">
    <property type="entry name" value="ETHYLENE RESPONSE SENSOR PROTEIN"/>
    <property type="match status" value="1"/>
</dbReference>
<dbReference type="NCBIfam" id="TIGR00229">
    <property type="entry name" value="sensory_box"/>
    <property type="match status" value="1"/>
</dbReference>
<dbReference type="InterPro" id="IPR036890">
    <property type="entry name" value="HATPase_C_sf"/>
</dbReference>
<dbReference type="SUPFAM" id="SSF52172">
    <property type="entry name" value="CheY-like"/>
    <property type="match status" value="1"/>
</dbReference>
<evidence type="ECO:0000313" key="21">
    <source>
        <dbReference type="EMBL" id="MFD2259454.1"/>
    </source>
</evidence>
<dbReference type="Gene3D" id="3.30.450.20">
    <property type="entry name" value="PAS domain"/>
    <property type="match status" value="3"/>
</dbReference>
<evidence type="ECO:0000256" key="13">
    <source>
        <dbReference type="ARBA" id="ARBA00022840"/>
    </source>
</evidence>
<evidence type="ECO:0000256" key="4">
    <source>
        <dbReference type="ARBA" id="ARBA00022543"/>
    </source>
</evidence>
<feature type="modified residue" description="4-aspartylphosphate" evidence="17">
    <location>
        <position position="667"/>
    </location>
</feature>
<dbReference type="InterPro" id="IPR000700">
    <property type="entry name" value="PAS-assoc_C"/>
</dbReference>
<keyword evidence="10" id="KW-0677">Repeat</keyword>
<dbReference type="CDD" id="cd00130">
    <property type="entry name" value="PAS"/>
    <property type="match status" value="1"/>
</dbReference>
<dbReference type="SMART" id="SM00091">
    <property type="entry name" value="PAS"/>
    <property type="match status" value="2"/>
</dbReference>
<dbReference type="InterPro" id="IPR001789">
    <property type="entry name" value="Sig_transdc_resp-reg_receiver"/>
</dbReference>
<feature type="domain" description="PAC" evidence="20">
    <location>
        <begin position="90"/>
        <end position="142"/>
    </location>
</feature>
<evidence type="ECO:0000256" key="11">
    <source>
        <dbReference type="ARBA" id="ARBA00022741"/>
    </source>
</evidence>
<dbReference type="EMBL" id="JBHUIR010000020">
    <property type="protein sequence ID" value="MFD2259454.1"/>
    <property type="molecule type" value="Genomic_DNA"/>
</dbReference>
<dbReference type="SUPFAM" id="SSF55785">
    <property type="entry name" value="PYP-like sensor domain (PAS domain)"/>
    <property type="match status" value="3"/>
</dbReference>
<dbReference type="InterPro" id="IPR001610">
    <property type="entry name" value="PAC"/>
</dbReference>
<comment type="caution">
    <text evidence="21">The sequence shown here is derived from an EMBL/GenBank/DDBJ whole genome shotgun (WGS) entry which is preliminary data.</text>
</comment>
<dbReference type="InterPro" id="IPR013767">
    <property type="entry name" value="PAS_fold"/>
</dbReference>
<name>A0ABW5DHR2_9HYPH</name>
<evidence type="ECO:0000256" key="10">
    <source>
        <dbReference type="ARBA" id="ARBA00022737"/>
    </source>
</evidence>
<dbReference type="Pfam" id="PF00989">
    <property type="entry name" value="PAS"/>
    <property type="match status" value="2"/>
</dbReference>
<keyword evidence="15" id="KW-0843">Virulence</keyword>
<evidence type="ECO:0000256" key="8">
    <source>
        <dbReference type="ARBA" id="ARBA00022643"/>
    </source>
</evidence>
<dbReference type="Gene3D" id="3.30.565.10">
    <property type="entry name" value="Histidine kinase-like ATPase, C-terminal domain"/>
    <property type="match status" value="1"/>
</dbReference>
<keyword evidence="13" id="KW-0067">ATP-binding</keyword>
<dbReference type="Gene3D" id="3.40.50.2300">
    <property type="match status" value="1"/>
</dbReference>
<evidence type="ECO:0000256" key="12">
    <source>
        <dbReference type="ARBA" id="ARBA00022777"/>
    </source>
</evidence>
<dbReference type="PANTHER" id="PTHR41523">
    <property type="entry name" value="TWO-COMPONENT SYSTEM SENSOR PROTEIN"/>
    <property type="match status" value="1"/>
</dbReference>
<evidence type="ECO:0000259" key="20">
    <source>
        <dbReference type="PROSITE" id="PS50113"/>
    </source>
</evidence>
<dbReference type="InterPro" id="IPR035965">
    <property type="entry name" value="PAS-like_dom_sf"/>
</dbReference>
<evidence type="ECO:0000256" key="1">
    <source>
        <dbReference type="ARBA" id="ARBA00000085"/>
    </source>
</evidence>
<dbReference type="SMART" id="SM00911">
    <property type="entry name" value="HWE_HK"/>
    <property type="match status" value="1"/>
</dbReference>
<feature type="domain" description="PAS" evidence="19">
    <location>
        <begin position="271"/>
        <end position="341"/>
    </location>
</feature>
<evidence type="ECO:0000256" key="16">
    <source>
        <dbReference type="ARBA" id="ARBA00023170"/>
    </source>
</evidence>
<evidence type="ECO:0000256" key="14">
    <source>
        <dbReference type="ARBA" id="ARBA00022991"/>
    </source>
</evidence>
<evidence type="ECO:0000256" key="17">
    <source>
        <dbReference type="PROSITE-ProRule" id="PRU00169"/>
    </source>
</evidence>
<dbReference type="PROSITE" id="PS50113">
    <property type="entry name" value="PAC"/>
    <property type="match status" value="2"/>
</dbReference>
<evidence type="ECO:0000256" key="9">
    <source>
        <dbReference type="ARBA" id="ARBA00022679"/>
    </source>
</evidence>
<protein>
    <recommendedName>
        <fullName evidence="3">Blue-light-activated histidine kinase</fullName>
        <ecNumber evidence="2">2.7.13.3</ecNumber>
    </recommendedName>
</protein>